<sequence>MWRRKSLPPQGTRLPRQTIRMCRARPAWTAPAWFACGHCRQMIPPDQTLFMHCDLSYCSSICRRKGPVMLTSFTAGVETEAEGDSSPDGLAAEVDSVGSESHDVPMPSMVTATGGWASRSSAVGKAATSELPRCDSARTLARSSTVGRTGTSELTRCDSNLAEALAEDFSSSSSAGSCLVAPI</sequence>
<evidence type="ECO:0008006" key="2">
    <source>
        <dbReference type="Google" id="ProtNLM"/>
    </source>
</evidence>
<evidence type="ECO:0000313" key="1">
    <source>
        <dbReference type="EMBL" id="CAE4605137.1"/>
    </source>
</evidence>
<name>A0A7S4R8F7_9DINO</name>
<accession>A0A7S4R8F7</accession>
<organism evidence="1">
    <name type="scientific">Alexandrium monilatum</name>
    <dbReference type="NCBI Taxonomy" id="311494"/>
    <lineage>
        <taxon>Eukaryota</taxon>
        <taxon>Sar</taxon>
        <taxon>Alveolata</taxon>
        <taxon>Dinophyceae</taxon>
        <taxon>Gonyaulacales</taxon>
        <taxon>Pyrocystaceae</taxon>
        <taxon>Alexandrium</taxon>
    </lineage>
</organism>
<proteinExistence type="predicted"/>
<protein>
    <recommendedName>
        <fullName evidence="2">FLZ-type domain-containing protein</fullName>
    </recommendedName>
</protein>
<dbReference type="AlphaFoldDB" id="A0A7S4R8F7"/>
<gene>
    <name evidence="1" type="ORF">AMON00008_LOCUS30992</name>
</gene>
<reference evidence="1" key="1">
    <citation type="submission" date="2021-01" db="EMBL/GenBank/DDBJ databases">
        <authorList>
            <person name="Corre E."/>
            <person name="Pelletier E."/>
            <person name="Niang G."/>
            <person name="Scheremetjew M."/>
            <person name="Finn R."/>
            <person name="Kale V."/>
            <person name="Holt S."/>
            <person name="Cochrane G."/>
            <person name="Meng A."/>
            <person name="Brown T."/>
            <person name="Cohen L."/>
        </authorList>
    </citation>
    <scope>NUCLEOTIDE SEQUENCE</scope>
    <source>
        <strain evidence="1">CCMP3105</strain>
    </source>
</reference>
<dbReference type="EMBL" id="HBNR01044540">
    <property type="protein sequence ID" value="CAE4605137.1"/>
    <property type="molecule type" value="Transcribed_RNA"/>
</dbReference>